<keyword evidence="3" id="KW-1185">Reference proteome</keyword>
<dbReference type="FunFam" id="3.40.50.2000:FF:000009">
    <property type="entry name" value="Sterol 3-beta-glucosyltransferase UGT80A2"/>
    <property type="match status" value="1"/>
</dbReference>
<dbReference type="InterPro" id="IPR010610">
    <property type="entry name" value="EryCIII-like_C"/>
</dbReference>
<dbReference type="PANTHER" id="PTHR48050:SF13">
    <property type="entry name" value="STEROL 3-BETA-GLUCOSYLTRANSFERASE UGT80A2"/>
    <property type="match status" value="1"/>
</dbReference>
<dbReference type="SUPFAM" id="SSF53756">
    <property type="entry name" value="UDP-Glycosyltransferase/glycogen phosphorylase"/>
    <property type="match status" value="1"/>
</dbReference>
<dbReference type="InterPro" id="IPR050426">
    <property type="entry name" value="Glycosyltransferase_28"/>
</dbReference>
<dbReference type="PANTHER" id="PTHR48050">
    <property type="entry name" value="STEROL 3-BETA-GLUCOSYLTRANSFERASE"/>
    <property type="match status" value="1"/>
</dbReference>
<proteinExistence type="predicted"/>
<dbReference type="CDD" id="cd03784">
    <property type="entry name" value="GT1_Gtf-like"/>
    <property type="match status" value="1"/>
</dbReference>
<dbReference type="Gene3D" id="3.40.50.2000">
    <property type="entry name" value="Glycogen Phosphorylase B"/>
    <property type="match status" value="2"/>
</dbReference>
<evidence type="ECO:0000313" key="3">
    <source>
        <dbReference type="Proteomes" id="UP000587415"/>
    </source>
</evidence>
<dbReference type="Pfam" id="PF06722">
    <property type="entry name" value="EryCIII-like_C"/>
    <property type="match status" value="1"/>
</dbReference>
<evidence type="ECO:0000259" key="1">
    <source>
        <dbReference type="Pfam" id="PF06722"/>
    </source>
</evidence>
<dbReference type="GO" id="GO:0016758">
    <property type="term" value="F:hexosyltransferase activity"/>
    <property type="evidence" value="ECO:0007669"/>
    <property type="project" value="UniProtKB-ARBA"/>
</dbReference>
<protein>
    <submittedName>
        <fullName evidence="2">Vancomycin aglycone glucosyltransferase</fullName>
        <ecNumber evidence="2">2.4.1.310</ecNumber>
    </submittedName>
</protein>
<name>A0A7X5YKN4_9CAUL</name>
<dbReference type="EC" id="2.4.1.310" evidence="2"/>
<feature type="domain" description="Erythromycin biosynthesis protein CIII-like C-terminal" evidence="1">
    <location>
        <begin position="294"/>
        <end position="386"/>
    </location>
</feature>
<evidence type="ECO:0000313" key="2">
    <source>
        <dbReference type="EMBL" id="NJC41673.1"/>
    </source>
</evidence>
<keyword evidence="2" id="KW-0808">Transferase</keyword>
<organism evidence="2 3">
    <name type="scientific">Brevundimonas alba</name>
    <dbReference type="NCBI Taxonomy" id="74314"/>
    <lineage>
        <taxon>Bacteria</taxon>
        <taxon>Pseudomonadati</taxon>
        <taxon>Pseudomonadota</taxon>
        <taxon>Alphaproteobacteria</taxon>
        <taxon>Caulobacterales</taxon>
        <taxon>Caulobacteraceae</taxon>
        <taxon>Brevundimonas</taxon>
    </lineage>
</organism>
<dbReference type="AlphaFoldDB" id="A0A7X5YKN4"/>
<dbReference type="InterPro" id="IPR002213">
    <property type="entry name" value="UDP_glucos_trans"/>
</dbReference>
<keyword evidence="2" id="KW-0328">Glycosyltransferase</keyword>
<dbReference type="GO" id="GO:0008194">
    <property type="term" value="F:UDP-glycosyltransferase activity"/>
    <property type="evidence" value="ECO:0007669"/>
    <property type="project" value="InterPro"/>
</dbReference>
<comment type="caution">
    <text evidence="2">The sequence shown here is derived from an EMBL/GenBank/DDBJ whole genome shotgun (WGS) entry which is preliminary data.</text>
</comment>
<dbReference type="EMBL" id="JAATJM010000001">
    <property type="protein sequence ID" value="NJC41673.1"/>
    <property type="molecule type" value="Genomic_DNA"/>
</dbReference>
<dbReference type="Proteomes" id="UP000587415">
    <property type="component" value="Unassembled WGS sequence"/>
</dbReference>
<dbReference type="GO" id="GO:0017000">
    <property type="term" value="P:antibiotic biosynthetic process"/>
    <property type="evidence" value="ECO:0007669"/>
    <property type="project" value="UniProtKB-ARBA"/>
</dbReference>
<accession>A0A7X5YKN4</accession>
<dbReference type="RefSeq" id="WP_168046961.1">
    <property type="nucleotide sequence ID" value="NZ_JAATJM010000001.1"/>
</dbReference>
<reference evidence="2 3" key="1">
    <citation type="submission" date="2020-03" db="EMBL/GenBank/DDBJ databases">
        <title>Genomic Encyclopedia of Type Strains, Phase IV (KMG-IV): sequencing the most valuable type-strain genomes for metagenomic binning, comparative biology and taxonomic classification.</title>
        <authorList>
            <person name="Goeker M."/>
        </authorList>
    </citation>
    <scope>NUCLEOTIDE SEQUENCE [LARGE SCALE GENOMIC DNA]</scope>
    <source>
        <strain evidence="2 3">DSM 4736</strain>
    </source>
</reference>
<gene>
    <name evidence="2" type="ORF">GGQ87_001931</name>
</gene>
<sequence length="410" mass="43091">MRFLLSTYGSRGDTEPLAALALALKAEGADAVVCAPADQEFVDLLARAGVEFAPAFMPVRQWIDEARKAPRPLPELAAIMIPAQYEAISAAAAGCDAIVATGLFPSTAAAWCVADRLGLHYAQVAFCPLTLPSHHHSPFPRPGYPLPPEITDARQLWALNAEHMDALFGEATNAQRVAVGLSPVENVRDHVLTRRSLLAADPVLWPWEPTDMSDPVQTGAWILPDHRPLPANLRAFLNAGTPPVYVGFGSIALPTTRAAAQTAIEAVRAKGYRVVLASGWADSAPIESRDDCFVVGEVNQQALFSRVAAAVHHGGAGTTTAAARAGATQVIVPQIVDQPFWAKRVAGLGVGVAHEGAVPTPESLSAALDAALSPEMQARATAVSVRMSDQGAMVAAKRLIEAVSTRGSPA</sequence>